<reference evidence="5" key="1">
    <citation type="journal article" date="2019" name="Int. J. Syst. Evol. Microbiol.">
        <title>The Global Catalogue of Microorganisms (GCM) 10K type strain sequencing project: providing services to taxonomists for standard genome sequencing and annotation.</title>
        <authorList>
            <consortium name="The Broad Institute Genomics Platform"/>
            <consortium name="The Broad Institute Genome Sequencing Center for Infectious Disease"/>
            <person name="Wu L."/>
            <person name="Ma J."/>
        </authorList>
    </citation>
    <scope>NUCLEOTIDE SEQUENCE [LARGE SCALE GENOMIC DNA]</scope>
    <source>
        <strain evidence="5">CGMCC 1.15103</strain>
    </source>
</reference>
<keyword evidence="5" id="KW-1185">Reference proteome</keyword>
<evidence type="ECO:0000313" key="5">
    <source>
        <dbReference type="Proteomes" id="UP000602004"/>
    </source>
</evidence>
<dbReference type="EMBL" id="BMHL01000003">
    <property type="protein sequence ID" value="GGC36667.1"/>
    <property type="molecule type" value="Genomic_DNA"/>
</dbReference>
<dbReference type="Pfam" id="PF03747">
    <property type="entry name" value="ADP_ribosyl_GH"/>
    <property type="match status" value="1"/>
</dbReference>
<dbReference type="Proteomes" id="UP000602004">
    <property type="component" value="Unassembled WGS sequence"/>
</dbReference>
<dbReference type="InterPro" id="IPR005502">
    <property type="entry name" value="Ribosyl_crysJ1"/>
</dbReference>
<protein>
    <recommendedName>
        <fullName evidence="6">ADP-ribosylglycohydrolase</fullName>
    </recommendedName>
</protein>
<evidence type="ECO:0000313" key="4">
    <source>
        <dbReference type="EMBL" id="GGC36667.1"/>
    </source>
</evidence>
<dbReference type="SUPFAM" id="SSF101478">
    <property type="entry name" value="ADP-ribosylglycohydrolase"/>
    <property type="match status" value="1"/>
</dbReference>
<comment type="similarity">
    <text evidence="1">Belongs to the ADP-ribosylglycohydrolase family.</text>
</comment>
<sequence>MTDKSIEAIQCSALWAAYGDALGFMTELADRSLVRRRTGVETVMNLRPWKRRIGGRFGIEVPLPAGAYSDDTQLRLATARAIQGDGHFDVEAFSKVELPVWLSYALGAGRATTTAASNLARRDTQWFANFYEEKGLSYVSSGGNGAAMRIQPHVWASRSPSVPSSYLIEVVKNAICTHGHPRAVAGAVFHAVCLGRAMTRLSPLSSIDLVEAVECVGDIPSSIRRDNYLRDFWLPRWEDEAKQSVDEGYKDVVRELKQQVDQATTWLSRAPLAPYAELVELLKLDDASTRGSGTATAVAASAMSILLNDRKPDEILFEIVNTLGTDTDSIGTMAGALIGAVTQEQPPERPQDADLIVRDAERLSNISRRKSVGSFNYPSLLGWEPPKSALDAVAADDDTLLVAALGRATPIDPPLDVPSSKGAYGYQWIKLEFGQTAVVKRRLSGAERQPATHRQGELLGQVSDSPSKESREPEHRPVENANAPKARLAQEEDKATTNSGAKYGLDDSLDLDRLTAEAIQSHFDSTIIGEHIRALADGPHPVDRSIAYVAIIAKALVARRRRTA</sequence>
<name>A0ABQ1M910_9BURK</name>
<evidence type="ECO:0000256" key="3">
    <source>
        <dbReference type="SAM" id="MobiDB-lite"/>
    </source>
</evidence>
<dbReference type="InterPro" id="IPR036705">
    <property type="entry name" value="Ribosyl_crysJ1_sf"/>
</dbReference>
<dbReference type="Gene3D" id="1.10.4080.10">
    <property type="entry name" value="ADP-ribosylation/Crystallin J1"/>
    <property type="match status" value="1"/>
</dbReference>
<feature type="region of interest" description="Disordered" evidence="3">
    <location>
        <begin position="444"/>
        <end position="506"/>
    </location>
</feature>
<feature type="compositionally biased region" description="Basic and acidic residues" evidence="3">
    <location>
        <begin position="466"/>
        <end position="478"/>
    </location>
</feature>
<dbReference type="PANTHER" id="PTHR16222">
    <property type="entry name" value="ADP-RIBOSYLGLYCOHYDROLASE"/>
    <property type="match status" value="1"/>
</dbReference>
<accession>A0ABQ1M910</accession>
<comment type="caution">
    <text evidence="4">The sequence shown here is derived from an EMBL/GenBank/DDBJ whole genome shotgun (WGS) entry which is preliminary data.</text>
</comment>
<proteinExistence type="inferred from homology"/>
<evidence type="ECO:0000256" key="2">
    <source>
        <dbReference type="ARBA" id="ARBA00022801"/>
    </source>
</evidence>
<organism evidence="4 5">
    <name type="scientific">Paraburkholderia caffeinilytica</name>
    <dbReference type="NCBI Taxonomy" id="1761016"/>
    <lineage>
        <taxon>Bacteria</taxon>
        <taxon>Pseudomonadati</taxon>
        <taxon>Pseudomonadota</taxon>
        <taxon>Betaproteobacteria</taxon>
        <taxon>Burkholderiales</taxon>
        <taxon>Burkholderiaceae</taxon>
        <taxon>Paraburkholderia</taxon>
    </lineage>
</organism>
<evidence type="ECO:0008006" key="6">
    <source>
        <dbReference type="Google" id="ProtNLM"/>
    </source>
</evidence>
<dbReference type="PANTHER" id="PTHR16222:SF24">
    <property type="entry name" value="ADP-RIBOSYLHYDROLASE ARH3"/>
    <property type="match status" value="1"/>
</dbReference>
<dbReference type="RefSeq" id="WP_115781384.1">
    <property type="nucleotide sequence ID" value="NZ_BMHL01000003.1"/>
</dbReference>
<gene>
    <name evidence="4" type="ORF">GCM10011400_24180</name>
</gene>
<evidence type="ECO:0000256" key="1">
    <source>
        <dbReference type="ARBA" id="ARBA00010702"/>
    </source>
</evidence>
<dbReference type="InterPro" id="IPR050792">
    <property type="entry name" value="ADP-ribosylglycohydrolase"/>
</dbReference>
<keyword evidence="2" id="KW-0378">Hydrolase</keyword>